<dbReference type="GO" id="GO:0005615">
    <property type="term" value="C:extracellular space"/>
    <property type="evidence" value="ECO:0007669"/>
    <property type="project" value="InterPro"/>
</dbReference>
<keyword evidence="3" id="KW-0732">Signal</keyword>
<comment type="caution">
    <text evidence="4">The sequence shown here is derived from an EMBL/GenBank/DDBJ whole genome shotgun (WGS) entry which is preliminary data.</text>
</comment>
<proteinExistence type="inferred from homology"/>
<keyword evidence="2" id="KW-1015">Disulfide bond</keyword>
<keyword evidence="5" id="KW-1185">Reference proteome</keyword>
<dbReference type="PROSITE" id="PS00925">
    <property type="entry name" value="OLEEI"/>
    <property type="match status" value="1"/>
</dbReference>
<evidence type="ECO:0000256" key="3">
    <source>
        <dbReference type="SAM" id="SignalP"/>
    </source>
</evidence>
<dbReference type="Proteomes" id="UP000594638">
    <property type="component" value="Unassembled WGS sequence"/>
</dbReference>
<gene>
    <name evidence="4" type="ORF">OLEA9_A030050</name>
</gene>
<dbReference type="Gramene" id="OE9A030050T1">
    <property type="protein sequence ID" value="OE9A030050C1"/>
    <property type="gene ID" value="OE9A030050"/>
</dbReference>
<dbReference type="Pfam" id="PF01190">
    <property type="entry name" value="Pollen_Ole_e_1"/>
    <property type="match status" value="1"/>
</dbReference>
<accession>A0A8S0R3E0</accession>
<evidence type="ECO:0000313" key="5">
    <source>
        <dbReference type="Proteomes" id="UP000594638"/>
    </source>
</evidence>
<name>A0A8S0R3E0_OLEEU</name>
<dbReference type="InterPro" id="IPR006040">
    <property type="entry name" value="Allergen_Ole_e_I_CS"/>
</dbReference>
<dbReference type="AlphaFoldDB" id="A0A8S0R3E0"/>
<feature type="signal peptide" evidence="3">
    <location>
        <begin position="1"/>
        <end position="20"/>
    </location>
</feature>
<dbReference type="OrthoDB" id="1888725at2759"/>
<feature type="chain" id="PRO_5035831082" evidence="3">
    <location>
        <begin position="21"/>
        <end position="162"/>
    </location>
</feature>
<evidence type="ECO:0000256" key="2">
    <source>
        <dbReference type="ARBA" id="ARBA00023157"/>
    </source>
</evidence>
<sequence length="162" mass="17470">MAKVVALAFCILAFAAVAHCHAPEVFNVEGDVYCDPCRVKFQTKLSHKIAGATLKLECTDRITRNVTYSVEGVTDSNGHYKLTVSGNHEDSICEVTLTKSPEPDCSVAMAGLETARIVCTENSGMHNAVRYANPLGFMTPESVSGCKEVLDELGLAPQDLDF</sequence>
<comment type="similarity">
    <text evidence="1">Belongs to the Ole e I family.</text>
</comment>
<dbReference type="InterPro" id="IPR006041">
    <property type="entry name" value="Pollen_Ole_e1_allergen"/>
</dbReference>
<protein>
    <submittedName>
        <fullName evidence="4">Anther-specific LAT52-like</fullName>
    </submittedName>
</protein>
<evidence type="ECO:0000313" key="4">
    <source>
        <dbReference type="EMBL" id="CAA2973816.1"/>
    </source>
</evidence>
<dbReference type="PANTHER" id="PTHR31614:SF2">
    <property type="entry name" value="F28N24.16 PROTEIN"/>
    <property type="match status" value="1"/>
</dbReference>
<reference evidence="4 5" key="1">
    <citation type="submission" date="2019-12" db="EMBL/GenBank/DDBJ databases">
        <authorList>
            <person name="Alioto T."/>
            <person name="Alioto T."/>
            <person name="Gomez Garrido J."/>
        </authorList>
    </citation>
    <scope>NUCLEOTIDE SEQUENCE [LARGE SCALE GENOMIC DNA]</scope>
</reference>
<organism evidence="4 5">
    <name type="scientific">Olea europaea subsp. europaea</name>
    <dbReference type="NCBI Taxonomy" id="158383"/>
    <lineage>
        <taxon>Eukaryota</taxon>
        <taxon>Viridiplantae</taxon>
        <taxon>Streptophyta</taxon>
        <taxon>Embryophyta</taxon>
        <taxon>Tracheophyta</taxon>
        <taxon>Spermatophyta</taxon>
        <taxon>Magnoliopsida</taxon>
        <taxon>eudicotyledons</taxon>
        <taxon>Gunneridae</taxon>
        <taxon>Pentapetalae</taxon>
        <taxon>asterids</taxon>
        <taxon>lamiids</taxon>
        <taxon>Lamiales</taxon>
        <taxon>Oleaceae</taxon>
        <taxon>Oleeae</taxon>
        <taxon>Olea</taxon>
    </lineage>
</organism>
<evidence type="ECO:0000256" key="1">
    <source>
        <dbReference type="ARBA" id="ARBA00010049"/>
    </source>
</evidence>
<dbReference type="EMBL" id="CACTIH010002127">
    <property type="protein sequence ID" value="CAA2973816.1"/>
    <property type="molecule type" value="Genomic_DNA"/>
</dbReference>
<dbReference type="PANTHER" id="PTHR31614">
    <property type="entry name" value="PROTEIN DOWNSTREAM OF FLC-RELATED"/>
    <property type="match status" value="1"/>
</dbReference>